<keyword evidence="3" id="KW-1185">Reference proteome</keyword>
<evidence type="ECO:0000259" key="1">
    <source>
        <dbReference type="Pfam" id="PF03551"/>
    </source>
</evidence>
<dbReference type="Proteomes" id="UP000245461">
    <property type="component" value="Unassembled WGS sequence"/>
</dbReference>
<comment type="caution">
    <text evidence="2">The sequence shown here is derived from an EMBL/GenBank/DDBJ whole genome shotgun (WGS) entry which is preliminary data.</text>
</comment>
<feature type="domain" description="Transcription regulator PadR N-terminal" evidence="1">
    <location>
        <begin position="56"/>
        <end position="125"/>
    </location>
</feature>
<accession>A0A317E2G4</accession>
<sequence length="195" mass="20809">MFKGHCGGHGFGRRFARGGDEFGDRHHGGRHMGGGMGGGGRRGRRFFDHGDLRLVVLGLIAEKPRHGYEVIKAIEEALGGQYSPSPGVVYPTLTLLEELGQVEIQLCESSRKLYAVTEAGRAFLATNKGAVDALFARMAETRAIHGDGPPPQIIRAMENLKTALRLKLAAGKPSDEAIRQAAAAIDAAALAIENL</sequence>
<reference evidence="2 3" key="1">
    <citation type="submission" date="2018-05" db="EMBL/GenBank/DDBJ databases">
        <title>Zavarzinia sp. HR-AS.</title>
        <authorList>
            <person name="Lee Y."/>
            <person name="Jeon C.O."/>
        </authorList>
    </citation>
    <scope>NUCLEOTIDE SEQUENCE [LARGE SCALE GENOMIC DNA]</scope>
    <source>
        <strain evidence="2 3">HR-AS</strain>
    </source>
</reference>
<dbReference type="AlphaFoldDB" id="A0A317E2G4"/>
<name>A0A317E2G4_9PROT</name>
<evidence type="ECO:0000313" key="2">
    <source>
        <dbReference type="EMBL" id="PWR21278.1"/>
    </source>
</evidence>
<gene>
    <name evidence="2" type="ORF">DKG74_14675</name>
</gene>
<dbReference type="OrthoDB" id="9814826at2"/>
<organism evidence="2 3">
    <name type="scientific">Zavarzinia aquatilis</name>
    <dbReference type="NCBI Taxonomy" id="2211142"/>
    <lineage>
        <taxon>Bacteria</taxon>
        <taxon>Pseudomonadati</taxon>
        <taxon>Pseudomonadota</taxon>
        <taxon>Alphaproteobacteria</taxon>
        <taxon>Rhodospirillales</taxon>
        <taxon>Zavarziniaceae</taxon>
        <taxon>Zavarzinia</taxon>
    </lineage>
</organism>
<evidence type="ECO:0000313" key="3">
    <source>
        <dbReference type="Proteomes" id="UP000245461"/>
    </source>
</evidence>
<dbReference type="PANTHER" id="PTHR43252:SF7">
    <property type="entry name" value="TRANSCRIPTIONAL REGULATOR YQJI"/>
    <property type="match status" value="1"/>
</dbReference>
<dbReference type="PANTHER" id="PTHR43252">
    <property type="entry name" value="TRANSCRIPTIONAL REGULATOR YQJI"/>
    <property type="match status" value="1"/>
</dbReference>
<dbReference type="Pfam" id="PF03551">
    <property type="entry name" value="PadR"/>
    <property type="match status" value="1"/>
</dbReference>
<proteinExistence type="predicted"/>
<dbReference type="InterPro" id="IPR036388">
    <property type="entry name" value="WH-like_DNA-bd_sf"/>
</dbReference>
<dbReference type="Gene3D" id="1.10.10.10">
    <property type="entry name" value="Winged helix-like DNA-binding domain superfamily/Winged helix DNA-binding domain"/>
    <property type="match status" value="1"/>
</dbReference>
<dbReference type="EMBL" id="QGLE01000008">
    <property type="protein sequence ID" value="PWR21278.1"/>
    <property type="molecule type" value="Genomic_DNA"/>
</dbReference>
<dbReference type="InterPro" id="IPR005149">
    <property type="entry name" value="Tscrpt_reg_PadR_N"/>
</dbReference>
<protein>
    <submittedName>
        <fullName evidence="2">PadR family transcriptional regulator</fullName>
    </submittedName>
</protein>
<dbReference type="SUPFAM" id="SSF46785">
    <property type="entry name" value="Winged helix' DNA-binding domain"/>
    <property type="match status" value="1"/>
</dbReference>
<dbReference type="InterPro" id="IPR036390">
    <property type="entry name" value="WH_DNA-bd_sf"/>
</dbReference>